<accession>A0A3M7T409</accession>
<organism evidence="1 2">
    <name type="scientific">Brachionus plicatilis</name>
    <name type="common">Marine rotifer</name>
    <name type="synonym">Brachionus muelleri</name>
    <dbReference type="NCBI Taxonomy" id="10195"/>
    <lineage>
        <taxon>Eukaryota</taxon>
        <taxon>Metazoa</taxon>
        <taxon>Spiralia</taxon>
        <taxon>Gnathifera</taxon>
        <taxon>Rotifera</taxon>
        <taxon>Eurotatoria</taxon>
        <taxon>Monogononta</taxon>
        <taxon>Pseudotrocha</taxon>
        <taxon>Ploima</taxon>
        <taxon>Brachionidae</taxon>
        <taxon>Brachionus</taxon>
    </lineage>
</organism>
<reference evidence="1 2" key="1">
    <citation type="journal article" date="2018" name="Sci. Rep.">
        <title>Genomic signatures of local adaptation to the degree of environmental predictability in rotifers.</title>
        <authorList>
            <person name="Franch-Gras L."/>
            <person name="Hahn C."/>
            <person name="Garcia-Roger E.M."/>
            <person name="Carmona M.J."/>
            <person name="Serra M."/>
            <person name="Gomez A."/>
        </authorList>
    </citation>
    <scope>NUCLEOTIDE SEQUENCE [LARGE SCALE GENOMIC DNA]</scope>
    <source>
        <strain evidence="1">HYR1</strain>
    </source>
</reference>
<evidence type="ECO:0000313" key="2">
    <source>
        <dbReference type="Proteomes" id="UP000276133"/>
    </source>
</evidence>
<protein>
    <submittedName>
        <fullName evidence="1">Uncharacterized protein</fullName>
    </submittedName>
</protein>
<comment type="caution">
    <text evidence="1">The sequence shown here is derived from an EMBL/GenBank/DDBJ whole genome shotgun (WGS) entry which is preliminary data.</text>
</comment>
<sequence length="65" mass="7717">MDHLFIEKNLVKSSEFGLSQITTYQNIQKININFIRLVFKVGNLKISAEVNFWFKYTLLNLKIHD</sequence>
<keyword evidence="2" id="KW-1185">Reference proteome</keyword>
<proteinExistence type="predicted"/>
<dbReference type="AlphaFoldDB" id="A0A3M7T409"/>
<name>A0A3M7T409_BRAPC</name>
<evidence type="ECO:0000313" key="1">
    <source>
        <dbReference type="EMBL" id="RNA42568.1"/>
    </source>
</evidence>
<dbReference type="Proteomes" id="UP000276133">
    <property type="component" value="Unassembled WGS sequence"/>
</dbReference>
<dbReference type="EMBL" id="REGN01000352">
    <property type="protein sequence ID" value="RNA42568.1"/>
    <property type="molecule type" value="Genomic_DNA"/>
</dbReference>
<gene>
    <name evidence="1" type="ORF">BpHYR1_029704</name>
</gene>